<comment type="caution">
    <text evidence="2">The sequence shown here is derived from an EMBL/GenBank/DDBJ whole genome shotgun (WGS) entry which is preliminary data.</text>
</comment>
<organism evidence="2 3">
    <name type="scientific">Dentipellis fragilis</name>
    <dbReference type="NCBI Taxonomy" id="205917"/>
    <lineage>
        <taxon>Eukaryota</taxon>
        <taxon>Fungi</taxon>
        <taxon>Dikarya</taxon>
        <taxon>Basidiomycota</taxon>
        <taxon>Agaricomycotina</taxon>
        <taxon>Agaricomycetes</taxon>
        <taxon>Russulales</taxon>
        <taxon>Hericiaceae</taxon>
        <taxon>Dentipellis</taxon>
    </lineage>
</organism>
<dbReference type="AlphaFoldDB" id="A0A4Y9YWF0"/>
<accession>A0A4Y9YWF0</accession>
<feature type="non-terminal residue" evidence="2">
    <location>
        <position position="1"/>
    </location>
</feature>
<gene>
    <name evidence="2" type="ORF">EVG20_g4995</name>
</gene>
<feature type="compositionally biased region" description="Polar residues" evidence="1">
    <location>
        <begin position="137"/>
        <end position="148"/>
    </location>
</feature>
<evidence type="ECO:0000313" key="3">
    <source>
        <dbReference type="Proteomes" id="UP000298327"/>
    </source>
</evidence>
<dbReference type="EMBL" id="SEOQ01000279">
    <property type="protein sequence ID" value="TFY66080.1"/>
    <property type="molecule type" value="Genomic_DNA"/>
</dbReference>
<proteinExistence type="predicted"/>
<evidence type="ECO:0000256" key="1">
    <source>
        <dbReference type="SAM" id="MobiDB-lite"/>
    </source>
</evidence>
<reference evidence="2 3" key="1">
    <citation type="submission" date="2019-02" db="EMBL/GenBank/DDBJ databases">
        <title>Genome sequencing of the rare red list fungi Dentipellis fragilis.</title>
        <authorList>
            <person name="Buettner E."/>
            <person name="Kellner H."/>
        </authorList>
    </citation>
    <scope>NUCLEOTIDE SEQUENCE [LARGE SCALE GENOMIC DNA]</scope>
    <source>
        <strain evidence="2 3">DSM 105465</strain>
    </source>
</reference>
<dbReference type="Proteomes" id="UP000298327">
    <property type="component" value="Unassembled WGS sequence"/>
</dbReference>
<evidence type="ECO:0000313" key="2">
    <source>
        <dbReference type="EMBL" id="TFY66080.1"/>
    </source>
</evidence>
<feature type="region of interest" description="Disordered" evidence="1">
    <location>
        <begin position="136"/>
        <end position="182"/>
    </location>
</feature>
<sequence>NDSESFERQTAYLHETVEVPGLLSQTRALFRLHEEPERRIRWEDAGRMPTQGVSRFRDEYADRDGECVGESSRMARSYDSYDRGINNYVRGANLHDLQTDEYVERGDGRIMGLGESSRGTDQRVGNADSVHAFMQEDVSQSAQGQGSQEFEMGATQRGWRNRDYRYEGQTSSRRAGSFSRGD</sequence>
<protein>
    <submittedName>
        <fullName evidence="2">Uncharacterized protein</fullName>
    </submittedName>
</protein>
<name>A0A4Y9YWF0_9AGAM</name>
<keyword evidence="3" id="KW-1185">Reference proteome</keyword>